<accession>A0AAV3ZNY8</accession>
<dbReference type="Proteomes" id="UP000735302">
    <property type="component" value="Unassembled WGS sequence"/>
</dbReference>
<comment type="caution">
    <text evidence="1">The sequence shown here is derived from an EMBL/GenBank/DDBJ whole genome shotgun (WGS) entry which is preliminary data.</text>
</comment>
<sequence length="149" mass="17115">MNLKKIDDVPEEETSLACAKETPKRDDRLTSRVKLMSCMELREFLVQHFQEKSLPDEAFTCLENQRVCGEIFLTLTERDLKEILPDAEFGTIRHLSLLIEQLLPDAEFGAIRHLSLLIKQLTEQPPWGKNVLQSFCCEMLEATMAFCGL</sequence>
<proteinExistence type="predicted"/>
<reference evidence="1 2" key="1">
    <citation type="journal article" date="2021" name="Elife">
        <title>Chloroplast acquisition without the gene transfer in kleptoplastic sea slugs, Plakobranchus ocellatus.</title>
        <authorList>
            <person name="Maeda T."/>
            <person name="Takahashi S."/>
            <person name="Yoshida T."/>
            <person name="Shimamura S."/>
            <person name="Takaki Y."/>
            <person name="Nagai Y."/>
            <person name="Toyoda A."/>
            <person name="Suzuki Y."/>
            <person name="Arimoto A."/>
            <person name="Ishii H."/>
            <person name="Satoh N."/>
            <person name="Nishiyama T."/>
            <person name="Hasebe M."/>
            <person name="Maruyama T."/>
            <person name="Minagawa J."/>
            <person name="Obokata J."/>
            <person name="Shigenobu S."/>
        </authorList>
    </citation>
    <scope>NUCLEOTIDE SEQUENCE [LARGE SCALE GENOMIC DNA]</scope>
</reference>
<gene>
    <name evidence="1" type="ORF">PoB_002274100</name>
</gene>
<dbReference type="EMBL" id="BLXT01002664">
    <property type="protein sequence ID" value="GFN96235.1"/>
    <property type="molecule type" value="Genomic_DNA"/>
</dbReference>
<evidence type="ECO:0000313" key="2">
    <source>
        <dbReference type="Proteomes" id="UP000735302"/>
    </source>
</evidence>
<keyword evidence="2" id="KW-1185">Reference proteome</keyword>
<evidence type="ECO:0000313" key="1">
    <source>
        <dbReference type="EMBL" id="GFN96235.1"/>
    </source>
</evidence>
<organism evidence="1 2">
    <name type="scientific">Plakobranchus ocellatus</name>
    <dbReference type="NCBI Taxonomy" id="259542"/>
    <lineage>
        <taxon>Eukaryota</taxon>
        <taxon>Metazoa</taxon>
        <taxon>Spiralia</taxon>
        <taxon>Lophotrochozoa</taxon>
        <taxon>Mollusca</taxon>
        <taxon>Gastropoda</taxon>
        <taxon>Heterobranchia</taxon>
        <taxon>Euthyneura</taxon>
        <taxon>Panpulmonata</taxon>
        <taxon>Sacoglossa</taxon>
        <taxon>Placobranchoidea</taxon>
        <taxon>Plakobranchidae</taxon>
        <taxon>Plakobranchus</taxon>
    </lineage>
</organism>
<name>A0AAV3ZNY8_9GAST</name>
<protein>
    <submittedName>
        <fullName evidence="1">Uncharacterized protein</fullName>
    </submittedName>
</protein>
<dbReference type="AlphaFoldDB" id="A0AAV3ZNY8"/>